<dbReference type="GO" id="GO:0016746">
    <property type="term" value="F:acyltransferase activity"/>
    <property type="evidence" value="ECO:0007669"/>
    <property type="project" value="UniProtKB-KW"/>
</dbReference>
<keyword evidence="4 7" id="KW-0808">Transferase</keyword>
<keyword evidence="6 7" id="KW-0012">Acyltransferase</keyword>
<keyword evidence="5" id="KW-0472">Membrane</keyword>
<dbReference type="PIRSF" id="PIRSF028561">
    <property type="entry name" value="Ac_Trasf"/>
    <property type="match status" value="1"/>
</dbReference>
<dbReference type="KEGG" id="slac:SKTS_15230"/>
<dbReference type="RefSeq" id="WP_173062736.1">
    <property type="nucleotide sequence ID" value="NZ_AP022853.1"/>
</dbReference>
<protein>
    <submittedName>
        <fullName evidence="7">Acyltransferase</fullName>
    </submittedName>
</protein>
<evidence type="ECO:0000256" key="6">
    <source>
        <dbReference type="ARBA" id="ARBA00023315"/>
    </source>
</evidence>
<keyword evidence="3" id="KW-0997">Cell inner membrane</keyword>
<dbReference type="PANTHER" id="PTHR30606:SF9">
    <property type="entry name" value="LIPID A BIOSYNTHESIS LAUROYLTRANSFERASE"/>
    <property type="match status" value="1"/>
</dbReference>
<dbReference type="Proteomes" id="UP000502260">
    <property type="component" value="Chromosome"/>
</dbReference>
<dbReference type="GO" id="GO:0009247">
    <property type="term" value="P:glycolipid biosynthetic process"/>
    <property type="evidence" value="ECO:0007669"/>
    <property type="project" value="UniProtKB-ARBA"/>
</dbReference>
<evidence type="ECO:0000313" key="8">
    <source>
        <dbReference type="Proteomes" id="UP000502260"/>
    </source>
</evidence>
<dbReference type="EMBL" id="AP022853">
    <property type="protein sequence ID" value="BCB26637.1"/>
    <property type="molecule type" value="Genomic_DNA"/>
</dbReference>
<gene>
    <name evidence="7" type="ORF">SKTS_15230</name>
</gene>
<dbReference type="CDD" id="cd07984">
    <property type="entry name" value="LPLAT_LABLAT-like"/>
    <property type="match status" value="1"/>
</dbReference>
<comment type="subcellular location">
    <subcellularLocation>
        <location evidence="1">Cell inner membrane</location>
    </subcellularLocation>
</comment>
<evidence type="ECO:0000313" key="7">
    <source>
        <dbReference type="EMBL" id="BCB26637.1"/>
    </source>
</evidence>
<dbReference type="PANTHER" id="PTHR30606">
    <property type="entry name" value="LIPID A BIOSYNTHESIS LAUROYL ACYLTRANSFERASE"/>
    <property type="match status" value="1"/>
</dbReference>
<dbReference type="InterPro" id="IPR014548">
    <property type="entry name" value="Ac_Trasf"/>
</dbReference>
<dbReference type="Pfam" id="PF03279">
    <property type="entry name" value="Lip_A_acyltrans"/>
    <property type="match status" value="1"/>
</dbReference>
<dbReference type="InterPro" id="IPR004960">
    <property type="entry name" value="LipA_acyltrans"/>
</dbReference>
<evidence type="ECO:0000256" key="5">
    <source>
        <dbReference type="ARBA" id="ARBA00023136"/>
    </source>
</evidence>
<evidence type="ECO:0000256" key="1">
    <source>
        <dbReference type="ARBA" id="ARBA00004533"/>
    </source>
</evidence>
<evidence type="ECO:0000256" key="2">
    <source>
        <dbReference type="ARBA" id="ARBA00022475"/>
    </source>
</evidence>
<sequence length="300" mass="33984">MSRNWLGQQERGSLLLMRLITWIALNIGRPATRLLLAPISLYFLLFSGKARQASRLYLRRALAREPGWADVYRHYFCFSATILDRLYFLSGRHTLFDIEVHGVEPLLACLRRGQGCVLLGAHLGSFEVLRTLAVEFGKVPFAMLMHTDNAHKMNAIIDSLNPEMAGSIIAMGSPDGLLRAKEVIDAGGIVGMLSDRVRPGDKTLPCRFFGQDAALPDGPLAFASITHAPIFLCLGLYRGQRHYDVHFELLAETIDAPRARRREAIHGYLQQYVARLEHYCRIAPYNWFNFYDYWQAGQTE</sequence>
<organism evidence="7 8">
    <name type="scientific">Sulfurimicrobium lacus</name>
    <dbReference type="NCBI Taxonomy" id="2715678"/>
    <lineage>
        <taxon>Bacteria</taxon>
        <taxon>Pseudomonadati</taxon>
        <taxon>Pseudomonadota</taxon>
        <taxon>Betaproteobacteria</taxon>
        <taxon>Nitrosomonadales</taxon>
        <taxon>Sulfuricellaceae</taxon>
        <taxon>Sulfurimicrobium</taxon>
    </lineage>
</organism>
<name>A0A6F8VBZ7_9PROT</name>
<keyword evidence="2" id="KW-1003">Cell membrane</keyword>
<dbReference type="AlphaFoldDB" id="A0A6F8VBZ7"/>
<dbReference type="GO" id="GO:0005886">
    <property type="term" value="C:plasma membrane"/>
    <property type="evidence" value="ECO:0007669"/>
    <property type="project" value="UniProtKB-SubCell"/>
</dbReference>
<keyword evidence="8" id="KW-1185">Reference proteome</keyword>
<accession>A0A6F8VBZ7</accession>
<evidence type="ECO:0000256" key="4">
    <source>
        <dbReference type="ARBA" id="ARBA00022679"/>
    </source>
</evidence>
<reference evidence="8" key="1">
    <citation type="submission" date="2020-03" db="EMBL/GenBank/DDBJ databases">
        <title>Complete genome sequence of sulfur-oxidizing bacterium skT11.</title>
        <authorList>
            <person name="Kanda M."/>
            <person name="Kojima H."/>
            <person name="Fukui M."/>
        </authorList>
    </citation>
    <scope>NUCLEOTIDE SEQUENCE [LARGE SCALE GENOMIC DNA]</scope>
    <source>
        <strain evidence="8">skT11</strain>
    </source>
</reference>
<evidence type="ECO:0000256" key="3">
    <source>
        <dbReference type="ARBA" id="ARBA00022519"/>
    </source>
</evidence>
<proteinExistence type="predicted"/>